<protein>
    <submittedName>
        <fullName evidence="2">Uncharacterized protein</fullName>
    </submittedName>
</protein>
<comment type="caution">
    <text evidence="2">The sequence shown here is derived from an EMBL/GenBank/DDBJ whole genome shotgun (WGS) entry which is preliminary data.</text>
</comment>
<accession>A0A1G2MQF7</accession>
<keyword evidence="1" id="KW-0472">Membrane</keyword>
<feature type="transmembrane region" description="Helical" evidence="1">
    <location>
        <begin position="7"/>
        <end position="27"/>
    </location>
</feature>
<dbReference type="EMBL" id="MHRP01000038">
    <property type="protein sequence ID" value="OHA26083.1"/>
    <property type="molecule type" value="Genomic_DNA"/>
</dbReference>
<evidence type="ECO:0000256" key="1">
    <source>
        <dbReference type="SAM" id="Phobius"/>
    </source>
</evidence>
<evidence type="ECO:0000313" key="2">
    <source>
        <dbReference type="EMBL" id="OHA26083.1"/>
    </source>
</evidence>
<keyword evidence="1" id="KW-1133">Transmembrane helix</keyword>
<name>A0A1G2MQF7_9BACT</name>
<gene>
    <name evidence="2" type="ORF">A3D56_02085</name>
</gene>
<dbReference type="Proteomes" id="UP000177943">
    <property type="component" value="Unassembled WGS sequence"/>
</dbReference>
<evidence type="ECO:0000313" key="3">
    <source>
        <dbReference type="Proteomes" id="UP000177943"/>
    </source>
</evidence>
<proteinExistence type="predicted"/>
<reference evidence="2 3" key="1">
    <citation type="journal article" date="2016" name="Nat. Commun.">
        <title>Thousands of microbial genomes shed light on interconnected biogeochemical processes in an aquifer system.</title>
        <authorList>
            <person name="Anantharaman K."/>
            <person name="Brown C.T."/>
            <person name="Hug L.A."/>
            <person name="Sharon I."/>
            <person name="Castelle C.J."/>
            <person name="Probst A.J."/>
            <person name="Thomas B.C."/>
            <person name="Singh A."/>
            <person name="Wilkins M.J."/>
            <person name="Karaoz U."/>
            <person name="Brodie E.L."/>
            <person name="Williams K.H."/>
            <person name="Hubbard S.S."/>
            <person name="Banfield J.F."/>
        </authorList>
    </citation>
    <scope>NUCLEOTIDE SEQUENCE [LARGE SCALE GENOMIC DNA]</scope>
</reference>
<organism evidence="2 3">
    <name type="scientific">Candidatus Taylorbacteria bacterium RIFCSPHIGHO2_02_FULL_45_35</name>
    <dbReference type="NCBI Taxonomy" id="1802311"/>
    <lineage>
        <taxon>Bacteria</taxon>
        <taxon>Candidatus Tayloriibacteriota</taxon>
    </lineage>
</organism>
<sequence>MFAATWFNVIGLVLLIIAVLAIIFAWPVMKDEDWWPIHASKWLAIFCIVFGGICLAVEHRQEINHGLKNLITKFR</sequence>
<feature type="transmembrane region" description="Helical" evidence="1">
    <location>
        <begin position="39"/>
        <end position="57"/>
    </location>
</feature>
<keyword evidence="1" id="KW-0812">Transmembrane</keyword>
<dbReference type="AlphaFoldDB" id="A0A1G2MQF7"/>